<keyword evidence="1" id="KW-0812">Transmembrane</keyword>
<keyword evidence="3" id="KW-1185">Reference proteome</keyword>
<evidence type="ECO:0000256" key="1">
    <source>
        <dbReference type="SAM" id="Phobius"/>
    </source>
</evidence>
<evidence type="ECO:0000313" key="3">
    <source>
        <dbReference type="Proteomes" id="UP001295444"/>
    </source>
</evidence>
<dbReference type="EMBL" id="OW240918">
    <property type="protein sequence ID" value="CAH2304933.1"/>
    <property type="molecule type" value="Genomic_DNA"/>
</dbReference>
<keyword evidence="1" id="KW-0472">Membrane</keyword>
<protein>
    <submittedName>
        <fullName evidence="2">Uncharacterized protein</fullName>
    </submittedName>
</protein>
<dbReference type="Proteomes" id="UP001295444">
    <property type="component" value="Chromosome 07"/>
</dbReference>
<dbReference type="AlphaFoldDB" id="A0AAD1SKM1"/>
<accession>A0AAD1SKM1</accession>
<proteinExistence type="predicted"/>
<name>A0AAD1SKM1_PELCU</name>
<reference evidence="2" key="1">
    <citation type="submission" date="2022-03" db="EMBL/GenBank/DDBJ databases">
        <authorList>
            <person name="Alioto T."/>
            <person name="Alioto T."/>
            <person name="Gomez Garrido J."/>
        </authorList>
    </citation>
    <scope>NUCLEOTIDE SEQUENCE</scope>
</reference>
<keyword evidence="1" id="KW-1133">Transmembrane helix</keyword>
<organism evidence="2 3">
    <name type="scientific">Pelobates cultripes</name>
    <name type="common">Western spadefoot toad</name>
    <dbReference type="NCBI Taxonomy" id="61616"/>
    <lineage>
        <taxon>Eukaryota</taxon>
        <taxon>Metazoa</taxon>
        <taxon>Chordata</taxon>
        <taxon>Craniata</taxon>
        <taxon>Vertebrata</taxon>
        <taxon>Euteleostomi</taxon>
        <taxon>Amphibia</taxon>
        <taxon>Batrachia</taxon>
        <taxon>Anura</taxon>
        <taxon>Pelobatoidea</taxon>
        <taxon>Pelobatidae</taxon>
        <taxon>Pelobates</taxon>
    </lineage>
</organism>
<sequence length="183" mass="20867">MKSRRNKNPAGDRRKECSIRQNNSHQCVNQVTEQANKLTDEQTDTNLKKSTRDRKGLQAFLVVYLLIMTVGIGYLTYREIRLNRELEEFKQQICHIQCLPFKGNIAQDAPGAPNPHLDDIIDDVNFTVQSAEDWGPGRLWDLEKQIEFIQVKNGDLELRINNISLIPGSHGVRRLPGSPHGIP</sequence>
<feature type="transmembrane region" description="Helical" evidence="1">
    <location>
        <begin position="57"/>
        <end position="77"/>
    </location>
</feature>
<gene>
    <name evidence="2" type="ORF">PECUL_23A036183</name>
</gene>
<evidence type="ECO:0000313" key="2">
    <source>
        <dbReference type="EMBL" id="CAH2304933.1"/>
    </source>
</evidence>